<organism evidence="1">
    <name type="scientific">Rhizophora mucronata</name>
    <name type="common">Asiatic mangrove</name>
    <dbReference type="NCBI Taxonomy" id="61149"/>
    <lineage>
        <taxon>Eukaryota</taxon>
        <taxon>Viridiplantae</taxon>
        <taxon>Streptophyta</taxon>
        <taxon>Embryophyta</taxon>
        <taxon>Tracheophyta</taxon>
        <taxon>Spermatophyta</taxon>
        <taxon>Magnoliopsida</taxon>
        <taxon>eudicotyledons</taxon>
        <taxon>Gunneridae</taxon>
        <taxon>Pentapetalae</taxon>
        <taxon>rosids</taxon>
        <taxon>fabids</taxon>
        <taxon>Malpighiales</taxon>
        <taxon>Rhizophoraceae</taxon>
        <taxon>Rhizophora</taxon>
    </lineage>
</organism>
<evidence type="ECO:0000313" key="1">
    <source>
        <dbReference type="EMBL" id="MBX64877.1"/>
    </source>
</evidence>
<protein>
    <submittedName>
        <fullName evidence="1">Uncharacterized protein</fullName>
    </submittedName>
</protein>
<reference evidence="1" key="1">
    <citation type="submission" date="2018-02" db="EMBL/GenBank/DDBJ databases">
        <title>Rhizophora mucronata_Transcriptome.</title>
        <authorList>
            <person name="Meera S.P."/>
            <person name="Sreeshan A."/>
            <person name="Augustine A."/>
        </authorList>
    </citation>
    <scope>NUCLEOTIDE SEQUENCE</scope>
    <source>
        <tissue evidence="1">Leaf</tissue>
    </source>
</reference>
<proteinExistence type="predicted"/>
<accession>A0A2P2QDC1</accession>
<name>A0A2P2QDC1_RHIMU</name>
<dbReference type="EMBL" id="GGEC01084393">
    <property type="protein sequence ID" value="MBX64877.1"/>
    <property type="molecule type" value="Transcribed_RNA"/>
</dbReference>
<sequence length="13" mass="1602">MLVCLIHKYLKLQ</sequence>